<feature type="compositionally biased region" description="Basic and acidic residues" evidence="1">
    <location>
        <begin position="10"/>
        <end position="27"/>
    </location>
</feature>
<accession>A0A8T2A265</accession>
<gene>
    <name evidence="2" type="ORF">ISN44_As10g030480</name>
</gene>
<feature type="region of interest" description="Disordered" evidence="1">
    <location>
        <begin position="1"/>
        <end position="33"/>
    </location>
</feature>
<name>A0A8T2A265_ARASU</name>
<comment type="caution">
    <text evidence="2">The sequence shown here is derived from an EMBL/GenBank/DDBJ whole genome shotgun (WGS) entry which is preliminary data.</text>
</comment>
<evidence type="ECO:0000256" key="1">
    <source>
        <dbReference type="SAM" id="MobiDB-lite"/>
    </source>
</evidence>
<evidence type="ECO:0000313" key="2">
    <source>
        <dbReference type="EMBL" id="KAG7566495.1"/>
    </source>
</evidence>
<dbReference type="OrthoDB" id="10392580at2759"/>
<reference evidence="2 3" key="1">
    <citation type="submission" date="2020-12" db="EMBL/GenBank/DDBJ databases">
        <title>Concerted genomic and epigenomic changes stabilize Arabidopsis allopolyploids.</title>
        <authorList>
            <person name="Chen Z."/>
        </authorList>
    </citation>
    <scope>NUCLEOTIDE SEQUENCE [LARGE SCALE GENOMIC DNA]</scope>
    <source>
        <strain evidence="2">As9502</strain>
        <tissue evidence="2">Leaf</tissue>
    </source>
</reference>
<sequence length="33" mass="3707">MQEDGLAAEGGRDERLEAAEKYVDKKQQKLRGS</sequence>
<dbReference type="AlphaFoldDB" id="A0A8T2A265"/>
<dbReference type="Proteomes" id="UP000694251">
    <property type="component" value="Chromosome 10"/>
</dbReference>
<keyword evidence="3" id="KW-1185">Reference proteome</keyword>
<dbReference type="EMBL" id="JAEFBJ010000010">
    <property type="protein sequence ID" value="KAG7566495.1"/>
    <property type="molecule type" value="Genomic_DNA"/>
</dbReference>
<protein>
    <submittedName>
        <fullName evidence="2">Uncharacterized protein</fullName>
    </submittedName>
</protein>
<organism evidence="2 3">
    <name type="scientific">Arabidopsis suecica</name>
    <name type="common">Swedish thale-cress</name>
    <name type="synonym">Cardaminopsis suecica</name>
    <dbReference type="NCBI Taxonomy" id="45249"/>
    <lineage>
        <taxon>Eukaryota</taxon>
        <taxon>Viridiplantae</taxon>
        <taxon>Streptophyta</taxon>
        <taxon>Embryophyta</taxon>
        <taxon>Tracheophyta</taxon>
        <taxon>Spermatophyta</taxon>
        <taxon>Magnoliopsida</taxon>
        <taxon>eudicotyledons</taxon>
        <taxon>Gunneridae</taxon>
        <taxon>Pentapetalae</taxon>
        <taxon>rosids</taxon>
        <taxon>malvids</taxon>
        <taxon>Brassicales</taxon>
        <taxon>Brassicaceae</taxon>
        <taxon>Camelineae</taxon>
        <taxon>Arabidopsis</taxon>
    </lineage>
</organism>
<proteinExistence type="predicted"/>
<evidence type="ECO:0000313" key="3">
    <source>
        <dbReference type="Proteomes" id="UP000694251"/>
    </source>
</evidence>